<dbReference type="EMBL" id="CAJNRE010000344">
    <property type="protein sequence ID" value="CAF1926132.1"/>
    <property type="molecule type" value="Genomic_DNA"/>
</dbReference>
<dbReference type="Proteomes" id="UP000663824">
    <property type="component" value="Unassembled WGS sequence"/>
</dbReference>
<protein>
    <submittedName>
        <fullName evidence="1">Uncharacterized protein</fullName>
    </submittedName>
</protein>
<dbReference type="InterPro" id="IPR038539">
    <property type="entry name" value="Anti-LPS_factor/Scygonadin_sf"/>
</dbReference>
<reference evidence="1" key="1">
    <citation type="submission" date="2021-02" db="EMBL/GenBank/DDBJ databases">
        <authorList>
            <person name="Nowell W R."/>
        </authorList>
    </citation>
    <scope>NUCLEOTIDE SEQUENCE</scope>
</reference>
<evidence type="ECO:0000313" key="1">
    <source>
        <dbReference type="EMBL" id="CAF1926132.1"/>
    </source>
</evidence>
<gene>
    <name evidence="1" type="ORF">MBJ925_LOCUS3375</name>
</gene>
<name>A0A816KU18_9BILA</name>
<comment type="caution">
    <text evidence="1">The sequence shown here is derived from an EMBL/GenBank/DDBJ whole genome shotgun (WGS) entry which is preliminary data.</text>
</comment>
<organism evidence="1 2">
    <name type="scientific">Rotaria magnacalcarata</name>
    <dbReference type="NCBI Taxonomy" id="392030"/>
    <lineage>
        <taxon>Eukaryota</taxon>
        <taxon>Metazoa</taxon>
        <taxon>Spiralia</taxon>
        <taxon>Gnathifera</taxon>
        <taxon>Rotifera</taxon>
        <taxon>Eurotatoria</taxon>
        <taxon>Bdelloidea</taxon>
        <taxon>Philodinida</taxon>
        <taxon>Philodinidae</taxon>
        <taxon>Rotaria</taxon>
    </lineage>
</organism>
<sequence length="110" mass="12481">MFDTTCRSGLKGRFSSLKWKWDARFSCDNYSFVGCDTQAGRPSAVEGAINDWVNQATNAGVFTSADQFGKNNEIIFSCFSQLCHNKYFENNNRHKYSTDYITKATRSNCS</sequence>
<dbReference type="Gene3D" id="3.30.160.320">
    <property type="match status" value="1"/>
</dbReference>
<accession>A0A816KU18</accession>
<dbReference type="AlphaFoldDB" id="A0A816KU18"/>
<proteinExistence type="predicted"/>
<evidence type="ECO:0000313" key="2">
    <source>
        <dbReference type="Proteomes" id="UP000663824"/>
    </source>
</evidence>